<feature type="region of interest" description="Disordered" evidence="6">
    <location>
        <begin position="125"/>
        <end position="163"/>
    </location>
</feature>
<comment type="subcellular location">
    <subcellularLocation>
        <location evidence="1">Membrane</location>
        <topology evidence="1">Multi-pass membrane protein</topology>
    </subcellularLocation>
</comment>
<feature type="transmembrane region" description="Helical" evidence="7">
    <location>
        <begin position="95"/>
        <end position="111"/>
    </location>
</feature>
<protein>
    <submittedName>
        <fullName evidence="9">GtrA family protein</fullName>
    </submittedName>
</protein>
<organism evidence="9 10">
    <name type="scientific">Pseudaquabacterium terrae</name>
    <dbReference type="NCBI Taxonomy" id="2732868"/>
    <lineage>
        <taxon>Bacteria</taxon>
        <taxon>Pseudomonadati</taxon>
        <taxon>Pseudomonadota</taxon>
        <taxon>Betaproteobacteria</taxon>
        <taxon>Burkholderiales</taxon>
        <taxon>Sphaerotilaceae</taxon>
        <taxon>Pseudaquabacterium</taxon>
    </lineage>
</organism>
<dbReference type="InterPro" id="IPR051401">
    <property type="entry name" value="GtrA_CellWall_Glycosyl"/>
</dbReference>
<keyword evidence="4 7" id="KW-1133">Transmembrane helix</keyword>
<evidence type="ECO:0000256" key="2">
    <source>
        <dbReference type="ARBA" id="ARBA00009399"/>
    </source>
</evidence>
<feature type="domain" description="GtrA/DPMS transmembrane" evidence="8">
    <location>
        <begin position="2"/>
        <end position="116"/>
    </location>
</feature>
<feature type="transmembrane region" description="Helical" evidence="7">
    <location>
        <begin position="63"/>
        <end position="83"/>
    </location>
</feature>
<keyword evidence="5 7" id="KW-0472">Membrane</keyword>
<reference evidence="9 10" key="1">
    <citation type="submission" date="2020-05" db="EMBL/GenBank/DDBJ databases">
        <title>Aquincola sp. isolate from soil.</title>
        <authorList>
            <person name="Han J."/>
            <person name="Kim D.-U."/>
        </authorList>
    </citation>
    <scope>NUCLEOTIDE SEQUENCE [LARGE SCALE GENOMIC DNA]</scope>
    <source>
        <strain evidence="9 10">S2</strain>
    </source>
</reference>
<name>A0ABX2EQH8_9BURK</name>
<evidence type="ECO:0000259" key="8">
    <source>
        <dbReference type="Pfam" id="PF04138"/>
    </source>
</evidence>
<gene>
    <name evidence="9" type="ORF">HLB44_27875</name>
</gene>
<dbReference type="Proteomes" id="UP000737171">
    <property type="component" value="Unassembled WGS sequence"/>
</dbReference>
<dbReference type="PANTHER" id="PTHR38459:SF1">
    <property type="entry name" value="PROPHAGE BACTOPRENOL-LINKED GLUCOSE TRANSLOCASE HOMOLOG"/>
    <property type="match status" value="1"/>
</dbReference>
<evidence type="ECO:0000256" key="6">
    <source>
        <dbReference type="SAM" id="MobiDB-lite"/>
    </source>
</evidence>
<evidence type="ECO:0000256" key="3">
    <source>
        <dbReference type="ARBA" id="ARBA00022692"/>
    </source>
</evidence>
<evidence type="ECO:0000256" key="5">
    <source>
        <dbReference type="ARBA" id="ARBA00023136"/>
    </source>
</evidence>
<evidence type="ECO:0000313" key="10">
    <source>
        <dbReference type="Proteomes" id="UP000737171"/>
    </source>
</evidence>
<keyword evidence="10" id="KW-1185">Reference proteome</keyword>
<proteinExistence type="inferred from homology"/>
<keyword evidence="3 7" id="KW-0812">Transmembrane</keyword>
<comment type="caution">
    <text evidence="9">The sequence shown here is derived from an EMBL/GenBank/DDBJ whole genome shotgun (WGS) entry which is preliminary data.</text>
</comment>
<feature type="transmembrane region" description="Helical" evidence="7">
    <location>
        <begin position="34"/>
        <end position="51"/>
    </location>
</feature>
<comment type="similarity">
    <text evidence="2">Belongs to the GtrA family.</text>
</comment>
<evidence type="ECO:0000256" key="1">
    <source>
        <dbReference type="ARBA" id="ARBA00004141"/>
    </source>
</evidence>
<evidence type="ECO:0000313" key="9">
    <source>
        <dbReference type="EMBL" id="NRF70829.1"/>
    </source>
</evidence>
<dbReference type="Pfam" id="PF04138">
    <property type="entry name" value="GtrA_DPMS_TM"/>
    <property type="match status" value="1"/>
</dbReference>
<feature type="compositionally biased region" description="Low complexity" evidence="6">
    <location>
        <begin position="146"/>
        <end position="157"/>
    </location>
</feature>
<dbReference type="PANTHER" id="PTHR38459">
    <property type="entry name" value="PROPHAGE BACTOPRENOL-LINKED GLUCOSE TRANSLOCASE HOMOLOG"/>
    <property type="match status" value="1"/>
</dbReference>
<accession>A0ABX2EQH8</accession>
<sequence length="163" mass="16931">MRFALVGAAAAAVHLGLVLMLVNGGLLAPLQANVAGWIVALGVSFAGHRCFSFAAQRAPLGRAAVRFSALSAAGFVLNEAAYAGLLHGGWRYEPALAAVLLGIAALTYLLARHWAFRGTAAPPASRHRRCRRATARRAAPAPPAARAPEMARAAPHPAEPRSS</sequence>
<evidence type="ECO:0000256" key="4">
    <source>
        <dbReference type="ARBA" id="ARBA00022989"/>
    </source>
</evidence>
<dbReference type="EMBL" id="JABRWJ010000009">
    <property type="protein sequence ID" value="NRF70829.1"/>
    <property type="molecule type" value="Genomic_DNA"/>
</dbReference>
<dbReference type="InterPro" id="IPR007267">
    <property type="entry name" value="GtrA_DPMS_TM"/>
</dbReference>
<evidence type="ECO:0000256" key="7">
    <source>
        <dbReference type="SAM" id="Phobius"/>
    </source>
</evidence>
<feature type="compositionally biased region" description="Basic residues" evidence="6">
    <location>
        <begin position="125"/>
        <end position="135"/>
    </location>
</feature>